<protein>
    <submittedName>
        <fullName evidence="1">Uncharacterized protein</fullName>
    </submittedName>
</protein>
<organism evidence="1 2">
    <name type="scientific">Crenothrix polyspora</name>
    <dbReference type="NCBI Taxonomy" id="360316"/>
    <lineage>
        <taxon>Bacteria</taxon>
        <taxon>Pseudomonadati</taxon>
        <taxon>Pseudomonadota</taxon>
        <taxon>Gammaproteobacteria</taxon>
        <taxon>Methylococcales</taxon>
        <taxon>Crenotrichaceae</taxon>
        <taxon>Crenothrix</taxon>
    </lineage>
</organism>
<sequence length="47" mass="5279">MSENTSTHLIAYICEVRGDGMDARITEQYTTELPLLNLVLSHSLNVE</sequence>
<dbReference type="AlphaFoldDB" id="A0A1R4H482"/>
<dbReference type="RefSeq" id="WP_176371037.1">
    <property type="nucleotide sequence ID" value="NZ_FUKI01000080.1"/>
</dbReference>
<name>A0A1R4H482_9GAMM</name>
<reference evidence="2" key="1">
    <citation type="submission" date="2017-02" db="EMBL/GenBank/DDBJ databases">
        <authorList>
            <person name="Daims H."/>
        </authorList>
    </citation>
    <scope>NUCLEOTIDE SEQUENCE [LARGE SCALE GENOMIC DNA]</scope>
</reference>
<keyword evidence="2" id="KW-1185">Reference proteome</keyword>
<dbReference type="Proteomes" id="UP000195667">
    <property type="component" value="Unassembled WGS sequence"/>
</dbReference>
<proteinExistence type="predicted"/>
<dbReference type="EMBL" id="FUKI01000080">
    <property type="protein sequence ID" value="SJM91078.1"/>
    <property type="molecule type" value="Genomic_DNA"/>
</dbReference>
<gene>
    <name evidence="1" type="ORF">CRENPOLYSF1_1700009</name>
</gene>
<evidence type="ECO:0000313" key="2">
    <source>
        <dbReference type="Proteomes" id="UP000195667"/>
    </source>
</evidence>
<accession>A0A1R4H482</accession>
<evidence type="ECO:0000313" key="1">
    <source>
        <dbReference type="EMBL" id="SJM91078.1"/>
    </source>
</evidence>